<sequence>MSELLTEVSEEGPSPFARRVLDIIDGIPAGRVMTYGLIATLVNGHPRQVGQVMTRWADETQWHRVVYANGTPATCHGNSALALLRDEGTPMRGGRVELIHALWNG</sequence>
<keyword evidence="3" id="KW-0808">Transferase</keyword>
<name>A0A2A5IYC6_RHOSG</name>
<keyword evidence="1" id="KW-0227">DNA damage</keyword>
<evidence type="ECO:0000313" key="4">
    <source>
        <dbReference type="Proteomes" id="UP000230886"/>
    </source>
</evidence>
<dbReference type="RefSeq" id="WP_044480964.1">
    <property type="nucleotide sequence ID" value="NZ_CP063235.1"/>
</dbReference>
<dbReference type="PANTHER" id="PTHR42942">
    <property type="entry name" value="6-O-METHYLGUANINE DNA METHYLTRANSFERASE"/>
    <property type="match status" value="1"/>
</dbReference>
<evidence type="ECO:0000313" key="3">
    <source>
        <dbReference type="EMBL" id="PCK22330.1"/>
    </source>
</evidence>
<organism evidence="3 4">
    <name type="scientific">Rhodococcus qingshengii</name>
    <dbReference type="NCBI Taxonomy" id="334542"/>
    <lineage>
        <taxon>Bacteria</taxon>
        <taxon>Bacillati</taxon>
        <taxon>Actinomycetota</taxon>
        <taxon>Actinomycetes</taxon>
        <taxon>Mycobacteriales</taxon>
        <taxon>Nocardiaceae</taxon>
        <taxon>Rhodococcus</taxon>
        <taxon>Rhodococcus erythropolis group</taxon>
    </lineage>
</organism>
<dbReference type="Pfam" id="PF01035">
    <property type="entry name" value="DNA_binding_1"/>
    <property type="match status" value="1"/>
</dbReference>
<evidence type="ECO:0000256" key="1">
    <source>
        <dbReference type="ARBA" id="ARBA00022763"/>
    </source>
</evidence>
<dbReference type="GO" id="GO:0006281">
    <property type="term" value="P:DNA repair"/>
    <property type="evidence" value="ECO:0007669"/>
    <property type="project" value="InterPro"/>
</dbReference>
<dbReference type="EMBL" id="NOVD01000075">
    <property type="protein sequence ID" value="PCK22330.1"/>
    <property type="molecule type" value="Genomic_DNA"/>
</dbReference>
<accession>A0A2A5IYC6</accession>
<feature type="domain" description="Methylated-DNA-[protein]-cysteine S-methyltransferase DNA binding" evidence="2">
    <location>
        <begin position="15"/>
        <end position="88"/>
    </location>
</feature>
<dbReference type="Gene3D" id="1.10.10.10">
    <property type="entry name" value="Winged helix-like DNA-binding domain superfamily/Winged helix DNA-binding domain"/>
    <property type="match status" value="1"/>
</dbReference>
<dbReference type="PANTHER" id="PTHR42942:SF1">
    <property type="entry name" value="ALKYLTRANSFERASE-LIKE PROTEIN 1"/>
    <property type="match status" value="1"/>
</dbReference>
<dbReference type="GO" id="GO:0008168">
    <property type="term" value="F:methyltransferase activity"/>
    <property type="evidence" value="ECO:0007669"/>
    <property type="project" value="UniProtKB-KW"/>
</dbReference>
<dbReference type="SUPFAM" id="SSF46767">
    <property type="entry name" value="Methylated DNA-protein cysteine methyltransferase, C-terminal domain"/>
    <property type="match status" value="1"/>
</dbReference>
<proteinExistence type="predicted"/>
<comment type="caution">
    <text evidence="3">The sequence shown here is derived from an EMBL/GenBank/DDBJ whole genome shotgun (WGS) entry which is preliminary data.</text>
</comment>
<keyword evidence="3" id="KW-0489">Methyltransferase</keyword>
<evidence type="ECO:0000259" key="2">
    <source>
        <dbReference type="Pfam" id="PF01035"/>
    </source>
</evidence>
<dbReference type="AlphaFoldDB" id="A0A2A5IYC6"/>
<gene>
    <name evidence="3" type="ORF">CHR55_32575</name>
</gene>
<protein>
    <submittedName>
        <fullName evidence="3">6-O-methylguanine DNA methyltransferase</fullName>
    </submittedName>
</protein>
<dbReference type="InterPro" id="IPR014048">
    <property type="entry name" value="MethylDNA_cys_MeTrfase_DNA-bd"/>
</dbReference>
<dbReference type="InterPro" id="IPR036217">
    <property type="entry name" value="MethylDNA_cys_MeTrfase_DNAb"/>
</dbReference>
<dbReference type="GO" id="GO:0032259">
    <property type="term" value="P:methylation"/>
    <property type="evidence" value="ECO:0007669"/>
    <property type="project" value="UniProtKB-KW"/>
</dbReference>
<dbReference type="CDD" id="cd06445">
    <property type="entry name" value="ATase"/>
    <property type="match status" value="1"/>
</dbReference>
<dbReference type="Proteomes" id="UP000230886">
    <property type="component" value="Unassembled WGS sequence"/>
</dbReference>
<dbReference type="InterPro" id="IPR036388">
    <property type="entry name" value="WH-like_DNA-bd_sf"/>
</dbReference>
<dbReference type="InterPro" id="IPR052520">
    <property type="entry name" value="ATL_DNA_repair"/>
</dbReference>
<reference evidence="3 4" key="1">
    <citation type="submission" date="2017-07" db="EMBL/GenBank/DDBJ databases">
        <title>Draft sequence of Rhodococcus enclensis 23b-28.</title>
        <authorList>
            <person name="Besaury L."/>
            <person name="Sancelme M."/>
            <person name="Amato P."/>
            <person name="Lallement A."/>
            <person name="Delort A.-M."/>
        </authorList>
    </citation>
    <scope>NUCLEOTIDE SEQUENCE [LARGE SCALE GENOMIC DNA]</scope>
    <source>
        <strain evidence="3 4">23b-28</strain>
    </source>
</reference>